<accession>A0A3M9LYD1</accession>
<keyword evidence="2" id="KW-1185">Reference proteome</keyword>
<evidence type="ECO:0000313" key="2">
    <source>
        <dbReference type="Proteomes" id="UP000271678"/>
    </source>
</evidence>
<dbReference type="AlphaFoldDB" id="A0A3M9LYD1"/>
<dbReference type="InterPro" id="IPR039261">
    <property type="entry name" value="FNR_nucleotide-bd"/>
</dbReference>
<comment type="caution">
    <text evidence="1">The sequence shown here is derived from an EMBL/GenBank/DDBJ whole genome shotgun (WGS) entry which is preliminary data.</text>
</comment>
<evidence type="ECO:0000313" key="1">
    <source>
        <dbReference type="EMBL" id="RNI17945.1"/>
    </source>
</evidence>
<gene>
    <name evidence="1" type="ORF">EFY87_18745</name>
</gene>
<sequence length="132" mass="13951">MLVAGTEHDLRVLRTLVAALPADAFGQILLETPLAAGMPALVAPERVSVQWLPRPEGAIAGARLAESLAGWAREWLVDGDRDLLDCHHLFIGAAGLRPVQIVREVLFVDTCPHVESLGDIAVTLPAPGALPG</sequence>
<dbReference type="EMBL" id="RJJQ01000026">
    <property type="protein sequence ID" value="RNI17945.1"/>
    <property type="molecule type" value="Genomic_DNA"/>
</dbReference>
<proteinExistence type="predicted"/>
<protein>
    <recommendedName>
        <fullName evidence="3">Siderophore-interacting protein C-terminal domain-containing protein</fullName>
    </recommendedName>
</protein>
<evidence type="ECO:0008006" key="3">
    <source>
        <dbReference type="Google" id="ProtNLM"/>
    </source>
</evidence>
<name>A0A3M9LYD1_9MICO</name>
<dbReference type="Gene3D" id="3.40.50.80">
    <property type="entry name" value="Nucleotide-binding domain of ferredoxin-NADP reductase (FNR) module"/>
    <property type="match status" value="1"/>
</dbReference>
<dbReference type="Proteomes" id="UP000271678">
    <property type="component" value="Unassembled WGS sequence"/>
</dbReference>
<reference evidence="1 2" key="1">
    <citation type="submission" date="2018-11" db="EMBL/GenBank/DDBJ databases">
        <title>Draft genome of Simplicispira Flexivirga sp. BO-16.</title>
        <authorList>
            <person name="Im W.T."/>
        </authorList>
    </citation>
    <scope>NUCLEOTIDE SEQUENCE [LARGE SCALE GENOMIC DNA]</scope>
    <source>
        <strain evidence="1 2">BO-16</strain>
    </source>
</reference>
<organism evidence="1 2">
    <name type="scientific">Flexivirga caeni</name>
    <dbReference type="NCBI Taxonomy" id="2294115"/>
    <lineage>
        <taxon>Bacteria</taxon>
        <taxon>Bacillati</taxon>
        <taxon>Actinomycetota</taxon>
        <taxon>Actinomycetes</taxon>
        <taxon>Micrococcales</taxon>
        <taxon>Dermacoccaceae</taxon>
        <taxon>Flexivirga</taxon>
    </lineage>
</organism>